<proteinExistence type="predicted"/>
<gene>
    <name evidence="1" type="ORF">RPERSI_LOCUS34576</name>
</gene>
<organism evidence="1 2">
    <name type="scientific">Racocetra persica</name>
    <dbReference type="NCBI Taxonomy" id="160502"/>
    <lineage>
        <taxon>Eukaryota</taxon>
        <taxon>Fungi</taxon>
        <taxon>Fungi incertae sedis</taxon>
        <taxon>Mucoromycota</taxon>
        <taxon>Glomeromycotina</taxon>
        <taxon>Glomeromycetes</taxon>
        <taxon>Diversisporales</taxon>
        <taxon>Gigasporaceae</taxon>
        <taxon>Racocetra</taxon>
    </lineage>
</organism>
<feature type="non-terminal residue" evidence="1">
    <location>
        <position position="75"/>
    </location>
</feature>
<sequence length="75" mass="8455">TYKVNNKAIMITQDIGEKSNIEPKISDLGLSSRIDEINVDGTKELNDDELKIKNAFLKADKMIVSQLEALQRHPD</sequence>
<name>A0ACA9SU09_9GLOM</name>
<evidence type="ECO:0000313" key="2">
    <source>
        <dbReference type="Proteomes" id="UP000789920"/>
    </source>
</evidence>
<evidence type="ECO:0000313" key="1">
    <source>
        <dbReference type="EMBL" id="CAG8847319.1"/>
    </source>
</evidence>
<protein>
    <submittedName>
        <fullName evidence="1">24593_t:CDS:1</fullName>
    </submittedName>
</protein>
<accession>A0ACA9SU09</accession>
<reference evidence="1" key="1">
    <citation type="submission" date="2021-06" db="EMBL/GenBank/DDBJ databases">
        <authorList>
            <person name="Kallberg Y."/>
            <person name="Tangrot J."/>
            <person name="Rosling A."/>
        </authorList>
    </citation>
    <scope>NUCLEOTIDE SEQUENCE</scope>
    <source>
        <strain evidence="1">MA461A</strain>
    </source>
</reference>
<dbReference type="EMBL" id="CAJVQC010155375">
    <property type="protein sequence ID" value="CAG8847319.1"/>
    <property type="molecule type" value="Genomic_DNA"/>
</dbReference>
<feature type="non-terminal residue" evidence="1">
    <location>
        <position position="1"/>
    </location>
</feature>
<keyword evidence="2" id="KW-1185">Reference proteome</keyword>
<dbReference type="Proteomes" id="UP000789920">
    <property type="component" value="Unassembled WGS sequence"/>
</dbReference>
<comment type="caution">
    <text evidence="1">The sequence shown here is derived from an EMBL/GenBank/DDBJ whole genome shotgun (WGS) entry which is preliminary data.</text>
</comment>